<dbReference type="PANTHER" id="PTHR47903">
    <property type="entry name" value="OS07G0636400 PROTEIN"/>
    <property type="match status" value="1"/>
</dbReference>
<dbReference type="IntAct" id="A0A1D6IKR2">
    <property type="interactions" value="1"/>
</dbReference>
<dbReference type="eggNOG" id="KOG3387">
    <property type="taxonomic scope" value="Eukaryota"/>
</dbReference>
<organism evidence="1">
    <name type="scientific">Zea mays</name>
    <name type="common">Maize</name>
    <dbReference type="NCBI Taxonomy" id="4577"/>
    <lineage>
        <taxon>Eukaryota</taxon>
        <taxon>Viridiplantae</taxon>
        <taxon>Streptophyta</taxon>
        <taxon>Embryophyta</taxon>
        <taxon>Tracheophyta</taxon>
        <taxon>Spermatophyta</taxon>
        <taxon>Magnoliopsida</taxon>
        <taxon>Liliopsida</taxon>
        <taxon>Poales</taxon>
        <taxon>Poaceae</taxon>
        <taxon>PACMAD clade</taxon>
        <taxon>Panicoideae</taxon>
        <taxon>Andropogonodae</taxon>
        <taxon>Andropogoneae</taxon>
        <taxon>Tripsacinae</taxon>
        <taxon>Zea</taxon>
    </lineage>
</organism>
<name>A0A1D6IKR2_MAIZE</name>
<keyword evidence="1" id="KW-0687">Ribonucleoprotein</keyword>
<dbReference type="GO" id="GO:0005840">
    <property type="term" value="C:ribosome"/>
    <property type="evidence" value="ECO:0007669"/>
    <property type="project" value="UniProtKB-KW"/>
</dbReference>
<dbReference type="Gene3D" id="3.30.1330.30">
    <property type="match status" value="1"/>
</dbReference>
<sequence length="293" mass="33115">MINILERREYCIHSMWYLYIQNIRLLFFYSPLYFEFEYLFSRSWACLPMSKKRKHLDPANSLKDSEQVVASDFIRGDDLDDLLSKLIRSVEIAKASRGRLPEKIWMKQQFAIGVNDVTRVLERMPHSVTAHPAQMSSEAPTVSGQRQAPLVPLQAVLVAADCNPKWLTKHIPTLAFTRQVPVLCMKDNKGGSVRLGHVVNVRTALAIGVKGVLPHTGGSHKAGFRVAYSNSKGDFHLDGVFNVISYDVVPKIQSTLLYLDFKIVIADESHFMKNGQAKRTVASLPVLQVWCFL</sequence>
<dbReference type="InterPro" id="IPR029064">
    <property type="entry name" value="Ribosomal_eL30-like_sf"/>
</dbReference>
<dbReference type="STRING" id="4577.A0A1D6IKR2"/>
<dbReference type="PaxDb" id="4577-GRMZM2G427090_P02"/>
<dbReference type="SUPFAM" id="SSF55315">
    <property type="entry name" value="L30e-like"/>
    <property type="match status" value="1"/>
</dbReference>
<dbReference type="PANTHER" id="PTHR47903:SF2">
    <property type="entry name" value="OS07G0636400 PROTEIN"/>
    <property type="match status" value="1"/>
</dbReference>
<dbReference type="InParanoid" id="A0A1D6IKR2"/>
<protein>
    <submittedName>
        <fullName evidence="1">Ribosomal protein L7Ae/L30e/S12e/Gadd45 family protein</fullName>
    </submittedName>
</protein>
<proteinExistence type="predicted"/>
<keyword evidence="1" id="KW-0689">Ribosomal protein</keyword>
<reference evidence="1" key="1">
    <citation type="submission" date="2015-12" db="EMBL/GenBank/DDBJ databases">
        <title>Update maize B73 reference genome by single molecule sequencing technologies.</title>
        <authorList>
            <consortium name="Maize Genome Sequencing Project"/>
            <person name="Ware D."/>
        </authorList>
    </citation>
    <scope>NUCLEOTIDE SEQUENCE [LARGE SCALE GENOMIC DNA]</scope>
    <source>
        <tissue evidence="1">Seedling</tissue>
    </source>
</reference>
<accession>A0A1D6IKR2</accession>
<gene>
    <name evidence="1" type="ORF">ZEAMMB73_Zm00001d022268</name>
</gene>
<dbReference type="EMBL" id="CM007650">
    <property type="protein sequence ID" value="ONM59991.1"/>
    <property type="molecule type" value="Genomic_DNA"/>
</dbReference>
<dbReference type="ExpressionAtlas" id="A0A1D6IKR2">
    <property type="expression patterns" value="baseline and differential"/>
</dbReference>
<dbReference type="AlphaFoldDB" id="A0A1D6IKR2"/>
<evidence type="ECO:0000313" key="1">
    <source>
        <dbReference type="EMBL" id="ONM59991.1"/>
    </source>
</evidence>
<dbReference type="FunCoup" id="A0A1D6IKR2">
    <property type="interactions" value="1516"/>
</dbReference>